<dbReference type="Proteomes" id="UP000515156">
    <property type="component" value="Chromosome 1"/>
</dbReference>
<dbReference type="KEGG" id="muo:115474250"/>
<evidence type="ECO:0000259" key="3">
    <source>
        <dbReference type="Pfam" id="PF25817"/>
    </source>
</evidence>
<proteinExistence type="predicted"/>
<dbReference type="RefSeq" id="XP_030065499.1">
    <property type="nucleotide sequence ID" value="XM_030209639.1"/>
</dbReference>
<feature type="coiled-coil region" evidence="1">
    <location>
        <begin position="58"/>
        <end position="175"/>
    </location>
</feature>
<feature type="region of interest" description="Disordered" evidence="2">
    <location>
        <begin position="586"/>
        <end position="616"/>
    </location>
</feature>
<feature type="compositionally biased region" description="Polar residues" evidence="2">
    <location>
        <begin position="680"/>
        <end position="693"/>
    </location>
</feature>
<keyword evidence="1" id="KW-0175">Coiled coil</keyword>
<evidence type="ECO:0000256" key="2">
    <source>
        <dbReference type="SAM" id="MobiDB-lite"/>
    </source>
</evidence>
<evidence type="ECO:0000313" key="5">
    <source>
        <dbReference type="RefSeq" id="XP_030065499.1"/>
    </source>
</evidence>
<dbReference type="PANTHER" id="PTHR11852:SF4">
    <property type="entry name" value="LITTLE ELONGATION COMPLEX SUBUNIT 1"/>
    <property type="match status" value="1"/>
</dbReference>
<feature type="region of interest" description="Disordered" evidence="2">
    <location>
        <begin position="680"/>
        <end position="702"/>
    </location>
</feature>
<dbReference type="GeneID" id="115474250"/>
<dbReference type="FunCoup" id="A0A6P7YQT9">
    <property type="interactions" value="2960"/>
</dbReference>
<name>A0A6P7YQT9_9AMPH</name>
<organism evidence="4 5">
    <name type="scientific">Microcaecilia unicolor</name>
    <dbReference type="NCBI Taxonomy" id="1415580"/>
    <lineage>
        <taxon>Eukaryota</taxon>
        <taxon>Metazoa</taxon>
        <taxon>Chordata</taxon>
        <taxon>Craniata</taxon>
        <taxon>Vertebrata</taxon>
        <taxon>Euteleostomi</taxon>
        <taxon>Amphibia</taxon>
        <taxon>Gymnophiona</taxon>
        <taxon>Siphonopidae</taxon>
        <taxon>Microcaecilia</taxon>
    </lineage>
</organism>
<dbReference type="CTD" id="23379"/>
<feature type="region of interest" description="Disordered" evidence="2">
    <location>
        <begin position="428"/>
        <end position="450"/>
    </location>
</feature>
<protein>
    <submittedName>
        <fullName evidence="5">Little elongation complex subunit 1 isoform X1</fullName>
    </submittedName>
</protein>
<dbReference type="InParanoid" id="A0A6P7YQT9"/>
<feature type="region of interest" description="Disordered" evidence="2">
    <location>
        <begin position="1182"/>
        <end position="1211"/>
    </location>
</feature>
<sequence>MMPGETQSRPGGTAGSCQNCSVLQQSLNEYMAALIALKQKIIDTDHLLTEYQQKCDELQITERENSTLRHQLEQMLQSILPQEKCKEELELMKAELEEKKSSLKQYQQTHLEYIRVKEECDRSDAVKRKLEAKLKKLEDTSEKQNQDVKQLKMEKNVLERRLKKTQEKLEGFQKKSYRKALKHAQTQAVSEEPVVHVDKKKIKQLLEELWECIDSATEEKQNTDDNHFLDPFHSYSRTPDRNQNKLNSKEKKIKKCGRPRKSDGCIVAPSHNSPFEPVALQRSITVLGIKSDSEPQEGDMIKLSNKFKGDVEDCSGDSAFYEAKTLNIPVERDLANNSSDSDQEDENYFDKLLEVLKYVKPLPPLLSPVPFSLSVTQGAMFGKLIDSTDEESDQSGLSMEDLSESKISEPQNNFAFLCVSKRSDSIEQLSEPVHGRNRSSKLEGNEERLTSDSLADTMTYFKERVIETDASNEHSSVSAEHLIMCTELMEVAVADTVCKTHRPEVSQFTETLQSDESILATEEMIADSDHLVQTHDEPVQSEHTDFTNKDSENLDVLKEKPDESEQSTETIFANDSTSVNLKHLQETSNELRETKGKVSSKLEESKSNHAEAREKERIQTEETVMLPEFVLRNHEPLDISSCESVASENVQIKLNEYKSSLKEEGKYEPVLTVKNMFTPLSTRNQGRQSITSSESEENKEKGTRLTFNFDSTQVSGGESITLCQHQCEGMQTGESDNKIKSVPTELDNFEEKVTETLQTEHDYSSNQLEINNAGKDVSIDILDVSVIKCESIVSFTEKETDSRPNEEATHSAYTCGTVEQPHEKNEQQKTAEMIESSNLPESRVNEFLTSQEQGRLLFKSKHDPDKERKPLQTQGKAIAVHILPPKDMKGKNELVEYEATANLHYVSENQVLTAESNSALSTCVMTRHISLFPSATKNGIESLESDVADEHLPLYSKSLPEKNKEQLKTNKVIAERIPAVESKQAVISHAQSVVNDSEVCVETEYFSSNRMNAELNKVQSNSMLPQNSDLDKNLDIVVIGLGQEKSTMEQPEQTHEFSDKNKLFFSEIRANKEQLIPVYSIEGNSMCKEEMQSGTEDAVTATDGDSLHSIQLVSTETVKSNCRGVASITTHLGWVDCYCSREDGKQTACSHLFGQLEDDTEKGHGLGISKFKQFNTSLGCEGNSELETENGSRQQAVKQEPHKPLGKHGTSHTGGVCCDAKDHAIQMCTDPLIVKVNEDFVYEQNIKETIEKDRSNKIPVRNGNPYTSPLNGNQMKVYTLAKSVLEYTEKAKVKKSENKINTSGISSEKQLDADTICKENEYDDLEEDNCPLRKVNCASHLIKCGLVTEEKERTTNNSKVSEFQRHMNISINGFEIPFPLSTSNMSAVVQEVTVSSEISPLVLNDVPPIIEVCGHKEIGIEGELEEKPLFVTSDVYASHSSVKNIQEIKHEELSNVTKHSFDDTSSPSVELSVTLRETSVKSTNQGISEVNISQHQILEHTKMENELLVNSKSIGLMLGEEKLTLNTGQVTDSQTVAEVTSPQNAACKGELNDKTRETLSPRPHLQAKHVLPLACDDNHADTQKGFQKSDKIRNFDKKCIWNLPRTDETSDSREVTYVPDPYKQIFEEKYSTVEVESFGDVLSKNRKSSGFKHKSQEQANVSKISTKIRSEANRGRLSGKVPKDKVMTLHSQGNQPVLANVDTSTARNPSPDTISKVRSEMGPPLPPLLPPLIATPPRNLHSFFPIVSKSSKLSVPSPLDDLIAPLCETPAPPLVSPLSDDPKYKSPVLETPSPSDILSRRILSSPLQFCSATPKHALPVPGRLPTSAGNSLMPGIPQENSVKILDTMYPELSARARTLNILKGNIQLNRCASLDSKSLSGPVNQITGFKAITSTSTAFMKTRGNSNNGISEDSPRDFEGVQSSNLLSHNGKRSLMATSMPKSAKRLRLDSESPCKEFIKKVAETDTFEECDSRLQNEASSIDCNGSIHHKSIDESGSELPSLMHENGDLNEVVNNALRTIGESCFDLFPVIRSHIFVGNISKVPVMRDEEKRVVYEFTVSKKVLAEPLLCGIINKLKTERMSLDHCYLQALCRVYVGVCRQLGDLERARLFCYNILKEGFPESEKLTLFIISVWHDIFSIRGVINKAMQSVMKQRAKGEVLTCLSSYLNWEKSPPLSTGIILSSLLMAIELCPNVKFQLSERFGEELSDTMWEYLFAIDLLCCHRKWVWTHDNVISKELWPIMDKWVKHRKGHTNIASTPHIIVAAVLRLIGRLSQIGLKEGFVSAVKNISSVISTFIQHAKEEDVPWGVQLASVYTLYDLAPSDPVGILKTLQVWRTETSNNVPAAVTNCINGIESLCPQHN</sequence>
<dbReference type="OrthoDB" id="2238957at2759"/>
<feature type="domain" description="Little elongation complex subunit 1 C-terminal" evidence="3">
    <location>
        <begin position="2164"/>
        <end position="2355"/>
    </location>
</feature>
<evidence type="ECO:0000313" key="4">
    <source>
        <dbReference type="Proteomes" id="UP000515156"/>
    </source>
</evidence>
<dbReference type="Pfam" id="PF25817">
    <property type="entry name" value="ICE1_C"/>
    <property type="match status" value="1"/>
</dbReference>
<accession>A0A6P7YQT9</accession>
<dbReference type="PANTHER" id="PTHR11852">
    <property type="entry name" value="PLATELET-ACTIVATING FACTOR ACETYLHYDROLASE"/>
    <property type="match status" value="1"/>
</dbReference>
<feature type="compositionally biased region" description="Basic and acidic residues" evidence="2">
    <location>
        <begin position="440"/>
        <end position="450"/>
    </location>
</feature>
<gene>
    <name evidence="5" type="primary">ICE1</name>
</gene>
<dbReference type="InterPro" id="IPR057881">
    <property type="entry name" value="ICE1_C"/>
</dbReference>
<keyword evidence="4" id="KW-1185">Reference proteome</keyword>
<reference evidence="5" key="1">
    <citation type="submission" date="2025-08" db="UniProtKB">
        <authorList>
            <consortium name="RefSeq"/>
        </authorList>
    </citation>
    <scope>IDENTIFICATION</scope>
</reference>
<evidence type="ECO:0000256" key="1">
    <source>
        <dbReference type="SAM" id="Coils"/>
    </source>
</evidence>